<proteinExistence type="predicted"/>
<evidence type="ECO:0000256" key="2">
    <source>
        <dbReference type="SAM" id="Phobius"/>
    </source>
</evidence>
<keyword evidence="2" id="KW-1133">Transmembrane helix</keyword>
<accession>A0A511FMR0</accession>
<keyword evidence="2" id="KW-0472">Membrane</keyword>
<organism evidence="3 4">
    <name type="scientific">Acetobacter tropicalis</name>
    <dbReference type="NCBI Taxonomy" id="104102"/>
    <lineage>
        <taxon>Bacteria</taxon>
        <taxon>Pseudomonadati</taxon>
        <taxon>Pseudomonadota</taxon>
        <taxon>Alphaproteobacteria</taxon>
        <taxon>Acetobacterales</taxon>
        <taxon>Acetobacteraceae</taxon>
        <taxon>Acetobacter</taxon>
    </lineage>
</organism>
<dbReference type="Proteomes" id="UP000321800">
    <property type="component" value="Unassembled WGS sequence"/>
</dbReference>
<dbReference type="AlphaFoldDB" id="A0A511FMR0"/>
<dbReference type="EMBL" id="BJVR01000005">
    <property type="protein sequence ID" value="GEL49778.1"/>
    <property type="molecule type" value="Genomic_DNA"/>
</dbReference>
<gene>
    <name evidence="3" type="ORF">ATR01nite_08530</name>
</gene>
<sequence>MALGKAGVGRIIGREPDPTAGGNIYSEDAWFFMLPQCVVIFFDFYFWLWLFFNNNINLYFICK</sequence>
<keyword evidence="2" id="KW-0812">Transmembrane</keyword>
<evidence type="ECO:0000256" key="1">
    <source>
        <dbReference type="SAM" id="MobiDB-lite"/>
    </source>
</evidence>
<comment type="caution">
    <text evidence="3">The sequence shown here is derived from an EMBL/GenBank/DDBJ whole genome shotgun (WGS) entry which is preliminary data.</text>
</comment>
<feature type="region of interest" description="Disordered" evidence="1">
    <location>
        <begin position="1"/>
        <end position="20"/>
    </location>
</feature>
<reference evidence="3 4" key="1">
    <citation type="submission" date="2019-07" db="EMBL/GenBank/DDBJ databases">
        <title>Whole genome shotgun sequence of Acetobacter tropicalis NBRC 16470.</title>
        <authorList>
            <person name="Hosoyama A."/>
            <person name="Uohara A."/>
            <person name="Ohji S."/>
            <person name="Ichikawa N."/>
        </authorList>
    </citation>
    <scope>NUCLEOTIDE SEQUENCE [LARGE SCALE GENOMIC DNA]</scope>
    <source>
        <strain evidence="3 4">NBRC 16470</strain>
    </source>
</reference>
<name>A0A511FMR0_9PROT</name>
<evidence type="ECO:0000313" key="4">
    <source>
        <dbReference type="Proteomes" id="UP000321800"/>
    </source>
</evidence>
<evidence type="ECO:0000313" key="3">
    <source>
        <dbReference type="EMBL" id="GEL49778.1"/>
    </source>
</evidence>
<feature type="transmembrane region" description="Helical" evidence="2">
    <location>
        <begin position="29"/>
        <end position="52"/>
    </location>
</feature>
<protein>
    <submittedName>
        <fullName evidence="3">Uncharacterized protein</fullName>
    </submittedName>
</protein>